<keyword evidence="2" id="KW-1185">Reference proteome</keyword>
<gene>
    <name evidence="1" type="ORF">SAMN04487885_11164</name>
</gene>
<dbReference type="GeneID" id="90546347"/>
<protein>
    <submittedName>
        <fullName evidence="1">Uncharacterized protein</fullName>
    </submittedName>
</protein>
<dbReference type="OrthoDB" id="1929632at2"/>
<evidence type="ECO:0000313" key="1">
    <source>
        <dbReference type="EMBL" id="SFF81307.1"/>
    </source>
</evidence>
<dbReference type="Proteomes" id="UP000182135">
    <property type="component" value="Unassembled WGS sequence"/>
</dbReference>
<sequence length="189" mass="21316">MPTLKKIRDTMKKQKINDEIMEQMDFEADCNNPHNIISLIDKMDKLLTKEQCLSIMEEQGCCKGGQRDKDCKAFALEYTDKPFSEKLALMSSIQHMMSPCLNDDGTFTITFGGYQNGVHTGKNTCSCISIKKLKQPFSVSPTYCGCCAGHFLYHYQNALGVKLKLKEINSSPLNTNGEKPCKFTFEVLD</sequence>
<accession>A0A1I2LV27</accession>
<evidence type="ECO:0000313" key="2">
    <source>
        <dbReference type="Proteomes" id="UP000182135"/>
    </source>
</evidence>
<dbReference type="eggNOG" id="ENOG50303JW">
    <property type="taxonomic scope" value="Bacteria"/>
</dbReference>
<organism evidence="1 2">
    <name type="scientific">Clostridium cadaveris</name>
    <dbReference type="NCBI Taxonomy" id="1529"/>
    <lineage>
        <taxon>Bacteria</taxon>
        <taxon>Bacillati</taxon>
        <taxon>Bacillota</taxon>
        <taxon>Clostridia</taxon>
        <taxon>Eubacteriales</taxon>
        <taxon>Clostridiaceae</taxon>
        <taxon>Clostridium</taxon>
    </lineage>
</organism>
<dbReference type="RefSeq" id="WP_027638453.1">
    <property type="nucleotide sequence ID" value="NZ_BAAACD010000016.1"/>
</dbReference>
<dbReference type="STRING" id="1529.SAMN04487885_11164"/>
<proteinExistence type="predicted"/>
<name>A0A1I2LV27_9CLOT</name>
<dbReference type="EMBL" id="FOOE01000011">
    <property type="protein sequence ID" value="SFF81307.1"/>
    <property type="molecule type" value="Genomic_DNA"/>
</dbReference>
<reference evidence="1 2" key="1">
    <citation type="submission" date="2016-10" db="EMBL/GenBank/DDBJ databases">
        <authorList>
            <person name="de Groot N.N."/>
        </authorList>
    </citation>
    <scope>NUCLEOTIDE SEQUENCE [LARGE SCALE GENOMIC DNA]</scope>
    <source>
        <strain evidence="1 2">NLAE-zl-G419</strain>
    </source>
</reference>
<dbReference type="AlphaFoldDB" id="A0A1I2LV27"/>